<sequence length="237" mass="25449">MLDMRAVVPSQLRARSCGRRLATSSPSVACSEIVQRAFSIARWHRNMDSKVIYRLGTSLTCWTAPRMAESSLALAVVIFLARATMLHLRYLPRHANALYDLLLSGHPLAVQPGAACGGGVVCGATGGGRHRARFRGRPRRLLDGGGDELRDLRAGRRAGPRQARLACPRPVVGGQGESRRVRGGVAAAGRGGYRDVEASDLSAADEVYRAALTLALAFSPDDTHDKTSWHGRDGASR</sequence>
<dbReference type="AlphaFoldDB" id="A0A2S4L979"/>
<comment type="caution">
    <text evidence="1">The sequence shown here is derived from an EMBL/GenBank/DDBJ whole genome shotgun (WGS) entry which is preliminary data.</text>
</comment>
<organism evidence="1 2">
    <name type="scientific">Tolypocladium paradoxum</name>
    <dbReference type="NCBI Taxonomy" id="94208"/>
    <lineage>
        <taxon>Eukaryota</taxon>
        <taxon>Fungi</taxon>
        <taxon>Dikarya</taxon>
        <taxon>Ascomycota</taxon>
        <taxon>Pezizomycotina</taxon>
        <taxon>Sordariomycetes</taxon>
        <taxon>Hypocreomycetidae</taxon>
        <taxon>Hypocreales</taxon>
        <taxon>Ophiocordycipitaceae</taxon>
        <taxon>Tolypocladium</taxon>
    </lineage>
</organism>
<gene>
    <name evidence="1" type="ORF">TPAR_00850</name>
</gene>
<dbReference type="Proteomes" id="UP000237481">
    <property type="component" value="Unassembled WGS sequence"/>
</dbReference>
<protein>
    <submittedName>
        <fullName evidence="1">Uncharacterized protein</fullName>
    </submittedName>
</protein>
<evidence type="ECO:0000313" key="2">
    <source>
        <dbReference type="Proteomes" id="UP000237481"/>
    </source>
</evidence>
<keyword evidence="2" id="KW-1185">Reference proteome</keyword>
<accession>A0A2S4L979</accession>
<reference evidence="1 2" key="1">
    <citation type="submission" date="2018-01" db="EMBL/GenBank/DDBJ databases">
        <title>Harnessing the power of phylogenomics to disentangle the directionality and signatures of interkingdom host jumping in the parasitic fungal genus Tolypocladium.</title>
        <authorList>
            <person name="Quandt C.A."/>
            <person name="Patterson W."/>
            <person name="Spatafora J.W."/>
        </authorList>
    </citation>
    <scope>NUCLEOTIDE SEQUENCE [LARGE SCALE GENOMIC DNA]</scope>
    <source>
        <strain evidence="1 2">NRBC 100945</strain>
    </source>
</reference>
<evidence type="ECO:0000313" key="1">
    <source>
        <dbReference type="EMBL" id="POR38941.1"/>
    </source>
</evidence>
<proteinExistence type="predicted"/>
<dbReference type="EMBL" id="PKSG01000085">
    <property type="protein sequence ID" value="POR38941.1"/>
    <property type="molecule type" value="Genomic_DNA"/>
</dbReference>
<name>A0A2S4L979_9HYPO</name>